<accession>A0ABP4ELH6</accession>
<comment type="caution">
    <text evidence="1">The sequence shown here is derived from an EMBL/GenBank/DDBJ whole genome shotgun (WGS) entry which is preliminary data.</text>
</comment>
<gene>
    <name evidence="1" type="ORF">GCM10009668_37980</name>
</gene>
<sequence length="121" mass="13078">MSRALCPIERATAPSPWARPIQRATSPRAIAVKKRANGPGPLRTARGAGRPFGALLPREGVDFLVVVLRDRVLEPDPEAFARDVLLLRDPGGEDVRVAMLATLGESHHSLRDHTSACRSLA</sequence>
<evidence type="ECO:0000313" key="1">
    <source>
        <dbReference type="EMBL" id="GAA1112658.1"/>
    </source>
</evidence>
<dbReference type="EMBL" id="BAAALG010000014">
    <property type="protein sequence ID" value="GAA1112658.1"/>
    <property type="molecule type" value="Genomic_DNA"/>
</dbReference>
<proteinExistence type="predicted"/>
<protein>
    <submittedName>
        <fullName evidence="1">Uncharacterized protein</fullName>
    </submittedName>
</protein>
<reference evidence="2" key="1">
    <citation type="journal article" date="2019" name="Int. J. Syst. Evol. Microbiol.">
        <title>The Global Catalogue of Microorganisms (GCM) 10K type strain sequencing project: providing services to taxonomists for standard genome sequencing and annotation.</title>
        <authorList>
            <consortium name="The Broad Institute Genomics Platform"/>
            <consortium name="The Broad Institute Genome Sequencing Center for Infectious Disease"/>
            <person name="Wu L."/>
            <person name="Ma J."/>
        </authorList>
    </citation>
    <scope>NUCLEOTIDE SEQUENCE [LARGE SCALE GENOMIC DNA]</scope>
    <source>
        <strain evidence="2">JCM 13008</strain>
    </source>
</reference>
<dbReference type="Proteomes" id="UP001501581">
    <property type="component" value="Unassembled WGS sequence"/>
</dbReference>
<name>A0ABP4ELH6_9ACTN</name>
<keyword evidence="2" id="KW-1185">Reference proteome</keyword>
<evidence type="ECO:0000313" key="2">
    <source>
        <dbReference type="Proteomes" id="UP001501581"/>
    </source>
</evidence>
<organism evidence="1 2">
    <name type="scientific">Nocardioides dubius</name>
    <dbReference type="NCBI Taxonomy" id="317019"/>
    <lineage>
        <taxon>Bacteria</taxon>
        <taxon>Bacillati</taxon>
        <taxon>Actinomycetota</taxon>
        <taxon>Actinomycetes</taxon>
        <taxon>Propionibacteriales</taxon>
        <taxon>Nocardioidaceae</taxon>
        <taxon>Nocardioides</taxon>
    </lineage>
</organism>